<proteinExistence type="predicted"/>
<dbReference type="HOGENOM" id="CLU_2333321_0_0_1"/>
<evidence type="ECO:0000313" key="2">
    <source>
        <dbReference type="Proteomes" id="UP000011761"/>
    </source>
</evidence>
<accession>M2MHS4</accession>
<name>M2MHS4_BAUPA</name>
<dbReference type="KEGG" id="bcom:BAUCODRAFT_33517"/>
<organism evidence="1 2">
    <name type="scientific">Baudoinia panamericana (strain UAMH 10762)</name>
    <name type="common">Angels' share fungus</name>
    <name type="synonym">Baudoinia compniacensis (strain UAMH 10762)</name>
    <dbReference type="NCBI Taxonomy" id="717646"/>
    <lineage>
        <taxon>Eukaryota</taxon>
        <taxon>Fungi</taxon>
        <taxon>Dikarya</taxon>
        <taxon>Ascomycota</taxon>
        <taxon>Pezizomycotina</taxon>
        <taxon>Dothideomycetes</taxon>
        <taxon>Dothideomycetidae</taxon>
        <taxon>Mycosphaerellales</taxon>
        <taxon>Teratosphaeriaceae</taxon>
        <taxon>Baudoinia</taxon>
    </lineage>
</organism>
<reference evidence="1 2" key="1">
    <citation type="journal article" date="2012" name="PLoS Pathog.">
        <title>Diverse lifestyles and strategies of plant pathogenesis encoded in the genomes of eighteen Dothideomycetes fungi.</title>
        <authorList>
            <person name="Ohm R.A."/>
            <person name="Feau N."/>
            <person name="Henrissat B."/>
            <person name="Schoch C.L."/>
            <person name="Horwitz B.A."/>
            <person name="Barry K.W."/>
            <person name="Condon B.J."/>
            <person name="Copeland A.C."/>
            <person name="Dhillon B."/>
            <person name="Glaser F."/>
            <person name="Hesse C.N."/>
            <person name="Kosti I."/>
            <person name="LaButti K."/>
            <person name="Lindquist E.A."/>
            <person name="Lucas S."/>
            <person name="Salamov A.A."/>
            <person name="Bradshaw R.E."/>
            <person name="Ciuffetti L."/>
            <person name="Hamelin R.C."/>
            <person name="Kema G.H.J."/>
            <person name="Lawrence C."/>
            <person name="Scott J.A."/>
            <person name="Spatafora J.W."/>
            <person name="Turgeon B.G."/>
            <person name="de Wit P.J.G.M."/>
            <person name="Zhong S."/>
            <person name="Goodwin S.B."/>
            <person name="Grigoriev I.V."/>
        </authorList>
    </citation>
    <scope>NUCLEOTIDE SEQUENCE [LARGE SCALE GENOMIC DNA]</scope>
    <source>
        <strain evidence="1 2">UAMH 10762</strain>
    </source>
</reference>
<sequence length="98" mass="11049">MRDGGHLRWLTLEISSSCATTFCFASALLAASRQRLQGNSVQRPTLNGYWRVGAGVLIDENWDVVPRRGLSSELWSRTRWGCWRYGLCVLSSVYNIPA</sequence>
<dbReference type="GeneID" id="19112146"/>
<gene>
    <name evidence="1" type="ORF">BAUCODRAFT_33517</name>
</gene>
<evidence type="ECO:0000313" key="1">
    <source>
        <dbReference type="EMBL" id="EMC96176.1"/>
    </source>
</evidence>
<keyword evidence="2" id="KW-1185">Reference proteome</keyword>
<dbReference type="AlphaFoldDB" id="M2MHS4"/>
<protein>
    <submittedName>
        <fullName evidence="1">Uncharacterized protein</fullName>
    </submittedName>
</protein>
<dbReference type="EMBL" id="KB445555">
    <property type="protein sequence ID" value="EMC96176.1"/>
    <property type="molecule type" value="Genomic_DNA"/>
</dbReference>
<dbReference type="RefSeq" id="XP_007676023.1">
    <property type="nucleotide sequence ID" value="XM_007677833.1"/>
</dbReference>
<dbReference type="Proteomes" id="UP000011761">
    <property type="component" value="Unassembled WGS sequence"/>
</dbReference>